<evidence type="ECO:0000256" key="2">
    <source>
        <dbReference type="SAM" id="Phobius"/>
    </source>
</evidence>
<protein>
    <submittedName>
        <fullName evidence="4">PQQ-binding-like beta-propeller repeat protein</fullName>
    </submittedName>
</protein>
<feature type="domain" description="Pyrrolo-quinoline quinone repeat" evidence="3">
    <location>
        <begin position="152"/>
        <end position="268"/>
    </location>
</feature>
<name>A0ABT6WVT7_9ACTN</name>
<dbReference type="Gene3D" id="2.130.10.10">
    <property type="entry name" value="YVTN repeat-like/Quinoprotein amine dehydrogenase"/>
    <property type="match status" value="1"/>
</dbReference>
<dbReference type="InterPro" id="IPR015943">
    <property type="entry name" value="WD40/YVTN_repeat-like_dom_sf"/>
</dbReference>
<keyword evidence="2" id="KW-0472">Membrane</keyword>
<feature type="transmembrane region" description="Helical" evidence="2">
    <location>
        <begin position="81"/>
        <end position="103"/>
    </location>
</feature>
<dbReference type="RefSeq" id="WP_282765103.1">
    <property type="nucleotide sequence ID" value="NZ_JASCTH010000028.1"/>
</dbReference>
<dbReference type="EMBL" id="JASCTH010000028">
    <property type="protein sequence ID" value="MDI6103858.1"/>
    <property type="molecule type" value="Genomic_DNA"/>
</dbReference>
<evidence type="ECO:0000313" key="4">
    <source>
        <dbReference type="EMBL" id="MDI6103858.1"/>
    </source>
</evidence>
<dbReference type="Pfam" id="PF13360">
    <property type="entry name" value="PQQ_2"/>
    <property type="match status" value="1"/>
</dbReference>
<sequence>MTPALTDSMRHAPGVSEAAAPTPATAPRSSPVDVQYADPVDPWATAEAAAIAAGGHPGGYTPHPDGTWTVPEPGRKRIRTYLLAGGAAAVVVAIVAAAAVIFWPGHPALDYHPLKQVERITPLVPISSTFADTEVLGERAYFASVNDTGRLHVVAADTGDGRVFWESDQAGQATSWKSMYALPSALVLISGTDSATSTSRVVVLDAIYDGKVLWEKRLGANDDIYLSSKIMVWVNREADKLIGLGTADGLEKWSLDDPDASTIHLITTPDDLNGPAGDNGRIFAPDTDDDQRFVQIDSDRTATVRDLNTGNALRKRPGVAGTSDKVVAHDGRLYVLEPGTTKRIFSYDLGSLESSQPVTLHTASSTEDIKSLTPCGKLLCFVLTKGYDRKTDVIMAVGEEPWQKPQPEVEALVPVGDNGLLAVGDEGTALLVDGKEAWYNLGVAVRLDAGNVLRFSRGLSSSVDDRGLSGAHVGEKPVDLGVLEDVRSETCSWSTSAVTCATETEYVIYSFAG</sequence>
<keyword evidence="2" id="KW-1133">Transmembrane helix</keyword>
<dbReference type="InterPro" id="IPR011047">
    <property type="entry name" value="Quinoprotein_ADH-like_sf"/>
</dbReference>
<evidence type="ECO:0000256" key="1">
    <source>
        <dbReference type="SAM" id="MobiDB-lite"/>
    </source>
</evidence>
<feature type="compositionally biased region" description="Low complexity" evidence="1">
    <location>
        <begin position="18"/>
        <end position="27"/>
    </location>
</feature>
<gene>
    <name evidence="4" type="ORF">QLQ12_35115</name>
</gene>
<keyword evidence="2" id="KW-0812">Transmembrane</keyword>
<accession>A0ABT6WVT7</accession>
<evidence type="ECO:0000313" key="5">
    <source>
        <dbReference type="Proteomes" id="UP001241758"/>
    </source>
</evidence>
<evidence type="ECO:0000259" key="3">
    <source>
        <dbReference type="Pfam" id="PF13360"/>
    </source>
</evidence>
<dbReference type="SUPFAM" id="SSF50998">
    <property type="entry name" value="Quinoprotein alcohol dehydrogenase-like"/>
    <property type="match status" value="1"/>
</dbReference>
<keyword evidence="5" id="KW-1185">Reference proteome</keyword>
<comment type="caution">
    <text evidence="4">The sequence shown here is derived from an EMBL/GenBank/DDBJ whole genome shotgun (WGS) entry which is preliminary data.</text>
</comment>
<dbReference type="Proteomes" id="UP001241758">
    <property type="component" value="Unassembled WGS sequence"/>
</dbReference>
<proteinExistence type="predicted"/>
<reference evidence="4 5" key="1">
    <citation type="submission" date="2023-05" db="EMBL/GenBank/DDBJ databases">
        <title>Actinoplanes sp. NEAU-A12 genome sequencing.</title>
        <authorList>
            <person name="Wang Z.-S."/>
        </authorList>
    </citation>
    <scope>NUCLEOTIDE SEQUENCE [LARGE SCALE GENOMIC DNA]</scope>
    <source>
        <strain evidence="4 5">NEAU-A12</strain>
    </source>
</reference>
<organism evidence="4 5">
    <name type="scientific">Actinoplanes sandaracinus</name>
    <dbReference type="NCBI Taxonomy" id="3045177"/>
    <lineage>
        <taxon>Bacteria</taxon>
        <taxon>Bacillati</taxon>
        <taxon>Actinomycetota</taxon>
        <taxon>Actinomycetes</taxon>
        <taxon>Micromonosporales</taxon>
        <taxon>Micromonosporaceae</taxon>
        <taxon>Actinoplanes</taxon>
    </lineage>
</organism>
<dbReference type="InterPro" id="IPR002372">
    <property type="entry name" value="PQQ_rpt_dom"/>
</dbReference>
<feature type="region of interest" description="Disordered" evidence="1">
    <location>
        <begin position="1"/>
        <end position="34"/>
    </location>
</feature>